<sequence length="171" mass="19447">MSRRVSLFIAMSLDGYIAAEGESLDWLEEVEGEGDNGFSEFYGTVDTIVMGRRTYNWVMRQDLEEWPYPGKQTYVITNGDYENTPHVTFARPEVLRDLKQQSGNTIWIVGGGDLLRTYLNRGDITDIIVTVAPILLGGGIPLFDEVPQTKLVKRRVREFGQFTEMQFEVKG</sequence>
<organism evidence="2 3">
    <name type="scientific">Salimicrobium halophilum</name>
    <dbReference type="NCBI Taxonomy" id="86666"/>
    <lineage>
        <taxon>Bacteria</taxon>
        <taxon>Bacillati</taxon>
        <taxon>Bacillota</taxon>
        <taxon>Bacilli</taxon>
        <taxon>Bacillales</taxon>
        <taxon>Bacillaceae</taxon>
        <taxon>Salimicrobium</taxon>
    </lineage>
</organism>
<dbReference type="InterPro" id="IPR050765">
    <property type="entry name" value="Riboflavin_Biosynth_HTPR"/>
</dbReference>
<reference evidence="3" key="1">
    <citation type="submission" date="2016-10" db="EMBL/GenBank/DDBJ databases">
        <authorList>
            <person name="Varghese N."/>
            <person name="Submissions S."/>
        </authorList>
    </citation>
    <scope>NUCLEOTIDE SEQUENCE [LARGE SCALE GENOMIC DNA]</scope>
    <source>
        <strain evidence="3">DSM 4771</strain>
    </source>
</reference>
<evidence type="ECO:0000313" key="3">
    <source>
        <dbReference type="Proteomes" id="UP000199225"/>
    </source>
</evidence>
<gene>
    <name evidence="2" type="ORF">SAMN04490247_1658</name>
</gene>
<dbReference type="PANTHER" id="PTHR38011:SF11">
    <property type="entry name" value="2,5-DIAMINO-6-RIBOSYLAMINO-4(3H)-PYRIMIDINONE 5'-PHOSPHATE REDUCTASE"/>
    <property type="match status" value="1"/>
</dbReference>
<feature type="domain" description="Bacterial bifunctional deaminase-reductase C-terminal" evidence="1">
    <location>
        <begin position="74"/>
        <end position="160"/>
    </location>
</feature>
<name>A0A1G8T1S8_9BACI</name>
<dbReference type="GO" id="GO:0008703">
    <property type="term" value="F:5-amino-6-(5-phosphoribosylamino)uracil reductase activity"/>
    <property type="evidence" value="ECO:0007669"/>
    <property type="project" value="InterPro"/>
</dbReference>
<protein>
    <submittedName>
        <fullName evidence="2">Dihydrofolate reductase</fullName>
    </submittedName>
</protein>
<dbReference type="AlphaFoldDB" id="A0A1G8T1S8"/>
<dbReference type="InterPro" id="IPR002734">
    <property type="entry name" value="RibDG_C"/>
</dbReference>
<dbReference type="Gene3D" id="3.40.430.10">
    <property type="entry name" value="Dihydrofolate Reductase, subunit A"/>
    <property type="match status" value="1"/>
</dbReference>
<dbReference type="RefSeq" id="WP_093193404.1">
    <property type="nucleotide sequence ID" value="NZ_FNEV01000004.1"/>
</dbReference>
<proteinExistence type="predicted"/>
<dbReference type="InterPro" id="IPR024072">
    <property type="entry name" value="DHFR-like_dom_sf"/>
</dbReference>
<dbReference type="EMBL" id="FNEV01000004">
    <property type="protein sequence ID" value="SDJ35529.1"/>
    <property type="molecule type" value="Genomic_DNA"/>
</dbReference>
<evidence type="ECO:0000259" key="1">
    <source>
        <dbReference type="Pfam" id="PF01872"/>
    </source>
</evidence>
<dbReference type="SUPFAM" id="SSF53597">
    <property type="entry name" value="Dihydrofolate reductase-like"/>
    <property type="match status" value="1"/>
</dbReference>
<accession>A0A1G8T1S8</accession>
<keyword evidence="3" id="KW-1185">Reference proteome</keyword>
<evidence type="ECO:0000313" key="2">
    <source>
        <dbReference type="EMBL" id="SDJ35529.1"/>
    </source>
</evidence>
<dbReference type="Proteomes" id="UP000199225">
    <property type="component" value="Unassembled WGS sequence"/>
</dbReference>
<dbReference type="STRING" id="86666.SAMN04490247_1658"/>
<dbReference type="PANTHER" id="PTHR38011">
    <property type="entry name" value="DIHYDROFOLATE REDUCTASE FAMILY PROTEIN (AFU_ORTHOLOGUE AFUA_8G06820)"/>
    <property type="match status" value="1"/>
</dbReference>
<dbReference type="GO" id="GO:0009231">
    <property type="term" value="P:riboflavin biosynthetic process"/>
    <property type="evidence" value="ECO:0007669"/>
    <property type="project" value="InterPro"/>
</dbReference>
<dbReference type="OrthoDB" id="195113at2"/>
<dbReference type="Pfam" id="PF01872">
    <property type="entry name" value="RibD_C"/>
    <property type="match status" value="1"/>
</dbReference>